<evidence type="ECO:0000256" key="5">
    <source>
        <dbReference type="ARBA" id="ARBA00022989"/>
    </source>
</evidence>
<keyword evidence="10" id="KW-1185">Reference proteome</keyword>
<keyword evidence="2 7" id="KW-0812">Transmembrane</keyword>
<sequence>MTKELRLKASNAVWGRRLCKSYGKGKNKLKLWTAGPSGCGKTTLLRCIVGLMKVDSGSLLAMGDVPSAPGHSIPGPMVGYMPQEISLYNELTIQEMLYFFGSVHGMTKSDIKHRTAFLLDFLKLPRHPTPIQQLSGGQKRRTSLAVALLHKPGLLILDEPTVGVDPLLREKIWEHLLEIAQSSEQTTIIVTTHYIEEARQADRVGLMRGGRLLDEDRPSKLMEQYSMTSLESIFLHLCHHDVIGNAQDEEFMSLSQSENDHLDSATSDEYQVNYDNRPLITTEVANSQSSNGSSSVPAKCEAPETTLVHPTIIAQVPLYTGIVHQKHDYLKTQHWVPFDNLDAGKKSVENGDTWGALYISPHFSEDMFLRLIMGINVTTEVVEGSTVYLYLDLTDSEISSFIQISTLESFQDFSKTQLDQFGFNAHYSDSPVQIGDPIYGKKGSTLTQFMAPGILLSISFFMAIGLTALAFVLEKKEGLYERNLVSGVNPAEVMIAHVLTQFLVLVVQVSLLLLFTFTVFDALRSPAFVIAKPQLFRCHLESCLPSAFDQWSVCHGFDKLH</sequence>
<organism evidence="9 10">
    <name type="scientific">Pomacea canaliculata</name>
    <name type="common">Golden apple snail</name>
    <dbReference type="NCBI Taxonomy" id="400727"/>
    <lineage>
        <taxon>Eukaryota</taxon>
        <taxon>Metazoa</taxon>
        <taxon>Spiralia</taxon>
        <taxon>Lophotrochozoa</taxon>
        <taxon>Mollusca</taxon>
        <taxon>Gastropoda</taxon>
        <taxon>Caenogastropoda</taxon>
        <taxon>Architaenioglossa</taxon>
        <taxon>Ampullarioidea</taxon>
        <taxon>Ampullariidae</taxon>
        <taxon>Pomacea</taxon>
    </lineage>
</organism>
<dbReference type="CDD" id="cd03230">
    <property type="entry name" value="ABC_DR_subfamily_A"/>
    <property type="match status" value="1"/>
</dbReference>
<dbReference type="Gene3D" id="3.40.50.300">
    <property type="entry name" value="P-loop containing nucleotide triphosphate hydrolases"/>
    <property type="match status" value="1"/>
</dbReference>
<accession>A0A2T7P2W7</accession>
<evidence type="ECO:0000256" key="1">
    <source>
        <dbReference type="ARBA" id="ARBA00004141"/>
    </source>
</evidence>
<proteinExistence type="predicted"/>
<dbReference type="InterPro" id="IPR003439">
    <property type="entry name" value="ABC_transporter-like_ATP-bd"/>
</dbReference>
<comment type="subcellular location">
    <subcellularLocation>
        <location evidence="1">Membrane</location>
        <topology evidence="1">Multi-pass membrane protein</topology>
    </subcellularLocation>
</comment>
<dbReference type="InterPro" id="IPR027417">
    <property type="entry name" value="P-loop_NTPase"/>
</dbReference>
<gene>
    <name evidence="9" type="ORF">C0Q70_12944</name>
</gene>
<evidence type="ECO:0000256" key="3">
    <source>
        <dbReference type="ARBA" id="ARBA00022741"/>
    </source>
</evidence>
<evidence type="ECO:0000313" key="9">
    <source>
        <dbReference type="EMBL" id="PVD27772.1"/>
    </source>
</evidence>
<evidence type="ECO:0000259" key="8">
    <source>
        <dbReference type="PROSITE" id="PS50893"/>
    </source>
</evidence>
<dbReference type="SMART" id="SM00382">
    <property type="entry name" value="AAA"/>
    <property type="match status" value="1"/>
</dbReference>
<name>A0A2T7P2W7_POMCA</name>
<dbReference type="GO" id="GO:0005524">
    <property type="term" value="F:ATP binding"/>
    <property type="evidence" value="ECO:0007669"/>
    <property type="project" value="UniProtKB-KW"/>
</dbReference>
<dbReference type="PANTHER" id="PTHR43038:SF3">
    <property type="entry name" value="ABC TRANSPORTER G FAMILY MEMBER 20 ISOFORM X1"/>
    <property type="match status" value="1"/>
</dbReference>
<dbReference type="Proteomes" id="UP000245119">
    <property type="component" value="Linkage Group LG7"/>
</dbReference>
<keyword evidence="4" id="KW-0067">ATP-binding</keyword>
<protein>
    <recommendedName>
        <fullName evidence="8">ABC transporter domain-containing protein</fullName>
    </recommendedName>
</protein>
<dbReference type="Pfam" id="PF12698">
    <property type="entry name" value="ABC2_membrane_3"/>
    <property type="match status" value="1"/>
</dbReference>
<dbReference type="EMBL" id="PZQS01000007">
    <property type="protein sequence ID" value="PVD27772.1"/>
    <property type="molecule type" value="Genomic_DNA"/>
</dbReference>
<dbReference type="GO" id="GO:0016887">
    <property type="term" value="F:ATP hydrolysis activity"/>
    <property type="evidence" value="ECO:0007669"/>
    <property type="project" value="InterPro"/>
</dbReference>
<dbReference type="GO" id="GO:0140359">
    <property type="term" value="F:ABC-type transporter activity"/>
    <property type="evidence" value="ECO:0007669"/>
    <property type="project" value="InterPro"/>
</dbReference>
<feature type="transmembrane region" description="Helical" evidence="7">
    <location>
        <begin position="449"/>
        <end position="473"/>
    </location>
</feature>
<evidence type="ECO:0000256" key="6">
    <source>
        <dbReference type="ARBA" id="ARBA00023136"/>
    </source>
</evidence>
<evidence type="ECO:0000256" key="4">
    <source>
        <dbReference type="ARBA" id="ARBA00022840"/>
    </source>
</evidence>
<evidence type="ECO:0000256" key="2">
    <source>
        <dbReference type="ARBA" id="ARBA00022692"/>
    </source>
</evidence>
<dbReference type="InterPro" id="IPR003593">
    <property type="entry name" value="AAA+_ATPase"/>
</dbReference>
<feature type="domain" description="ABC transporter" evidence="8">
    <location>
        <begin position="2"/>
        <end position="234"/>
    </location>
</feature>
<keyword evidence="6 7" id="KW-0472">Membrane</keyword>
<dbReference type="PANTHER" id="PTHR43038">
    <property type="entry name" value="ATP-BINDING CASSETTE, SUB-FAMILY H, MEMBER 1"/>
    <property type="match status" value="1"/>
</dbReference>
<dbReference type="OrthoDB" id="6150516at2759"/>
<dbReference type="Pfam" id="PF00005">
    <property type="entry name" value="ABC_tran"/>
    <property type="match status" value="1"/>
</dbReference>
<dbReference type="InterPro" id="IPR013525">
    <property type="entry name" value="ABC2_TM"/>
</dbReference>
<comment type="caution">
    <text evidence="9">The sequence shown here is derived from an EMBL/GenBank/DDBJ whole genome shotgun (WGS) entry which is preliminary data.</text>
</comment>
<feature type="transmembrane region" description="Helical" evidence="7">
    <location>
        <begin position="493"/>
        <end position="515"/>
    </location>
</feature>
<keyword evidence="5 7" id="KW-1133">Transmembrane helix</keyword>
<evidence type="ECO:0000256" key="7">
    <source>
        <dbReference type="SAM" id="Phobius"/>
    </source>
</evidence>
<keyword evidence="3" id="KW-0547">Nucleotide-binding</keyword>
<dbReference type="SUPFAM" id="SSF52540">
    <property type="entry name" value="P-loop containing nucleoside triphosphate hydrolases"/>
    <property type="match status" value="1"/>
</dbReference>
<reference evidence="9 10" key="1">
    <citation type="submission" date="2018-04" db="EMBL/GenBank/DDBJ databases">
        <title>The genome of golden apple snail Pomacea canaliculata provides insight into stress tolerance and invasive adaptation.</title>
        <authorList>
            <person name="Liu C."/>
            <person name="Liu B."/>
            <person name="Ren Y."/>
            <person name="Zhang Y."/>
            <person name="Wang H."/>
            <person name="Li S."/>
            <person name="Jiang F."/>
            <person name="Yin L."/>
            <person name="Zhang G."/>
            <person name="Qian W."/>
            <person name="Fan W."/>
        </authorList>
    </citation>
    <scope>NUCLEOTIDE SEQUENCE [LARGE SCALE GENOMIC DNA]</scope>
    <source>
        <strain evidence="9">SZHN2017</strain>
        <tissue evidence="9">Muscle</tissue>
    </source>
</reference>
<dbReference type="GO" id="GO:0016020">
    <property type="term" value="C:membrane"/>
    <property type="evidence" value="ECO:0007669"/>
    <property type="project" value="UniProtKB-SubCell"/>
</dbReference>
<evidence type="ECO:0000313" key="10">
    <source>
        <dbReference type="Proteomes" id="UP000245119"/>
    </source>
</evidence>
<dbReference type="PROSITE" id="PS50893">
    <property type="entry name" value="ABC_TRANSPORTER_2"/>
    <property type="match status" value="1"/>
</dbReference>
<dbReference type="AlphaFoldDB" id="A0A2T7P2W7"/>